<protein>
    <submittedName>
        <fullName evidence="2">Uncharacterized protein</fullName>
    </submittedName>
</protein>
<dbReference type="Proteomes" id="UP001187315">
    <property type="component" value="Unassembled WGS sequence"/>
</dbReference>
<keyword evidence="3" id="KW-1185">Reference proteome</keyword>
<evidence type="ECO:0000313" key="3">
    <source>
        <dbReference type="Proteomes" id="UP001187315"/>
    </source>
</evidence>
<evidence type="ECO:0000256" key="1">
    <source>
        <dbReference type="SAM" id="MobiDB-lite"/>
    </source>
</evidence>
<dbReference type="AlphaFoldDB" id="A0AA88NV70"/>
<proteinExistence type="predicted"/>
<dbReference type="SUPFAM" id="SSF57756">
    <property type="entry name" value="Retrovirus zinc finger-like domains"/>
    <property type="match status" value="1"/>
</dbReference>
<feature type="region of interest" description="Disordered" evidence="1">
    <location>
        <begin position="1"/>
        <end position="24"/>
    </location>
</feature>
<comment type="caution">
    <text evidence="2">The sequence shown here is derived from an EMBL/GenBank/DDBJ whole genome shotgun (WGS) entry which is preliminary data.</text>
</comment>
<dbReference type="GO" id="GO:0008270">
    <property type="term" value="F:zinc ion binding"/>
    <property type="evidence" value="ECO:0007669"/>
    <property type="project" value="InterPro"/>
</dbReference>
<sequence>MRARRPPSRIPSCENAASTQLGDTHLTPEERAHHVRQQLYLYCGKPGHLLPACPTRSRSRQDTLMSLNVFTPRSQNCAQFDVRLKVQGEELSLVALIDSIVRLMRGKKQQLVLHLKCNQGHLEQSVFLHKQRRERERGSERERGRE</sequence>
<name>A0AA88NV70_TACVA</name>
<reference evidence="2" key="1">
    <citation type="submission" date="2023-08" db="EMBL/GenBank/DDBJ databases">
        <title>Pelteobagrus vachellii genome.</title>
        <authorList>
            <person name="Liu H."/>
        </authorList>
    </citation>
    <scope>NUCLEOTIDE SEQUENCE</scope>
    <source>
        <strain evidence="2">PRFRI_2022a</strain>
        <tissue evidence="2">Muscle</tissue>
    </source>
</reference>
<accession>A0AA88NV70</accession>
<dbReference type="GO" id="GO:0003676">
    <property type="term" value="F:nucleic acid binding"/>
    <property type="evidence" value="ECO:0007669"/>
    <property type="project" value="InterPro"/>
</dbReference>
<dbReference type="InterPro" id="IPR036875">
    <property type="entry name" value="Znf_CCHC_sf"/>
</dbReference>
<evidence type="ECO:0000313" key="2">
    <source>
        <dbReference type="EMBL" id="KAK2865786.1"/>
    </source>
</evidence>
<dbReference type="EMBL" id="JAVHJS010000002">
    <property type="protein sequence ID" value="KAK2865786.1"/>
    <property type="molecule type" value="Genomic_DNA"/>
</dbReference>
<organism evidence="2 3">
    <name type="scientific">Tachysurus vachellii</name>
    <name type="common">Darkbarbel catfish</name>
    <name type="synonym">Pelteobagrus vachellii</name>
    <dbReference type="NCBI Taxonomy" id="175792"/>
    <lineage>
        <taxon>Eukaryota</taxon>
        <taxon>Metazoa</taxon>
        <taxon>Chordata</taxon>
        <taxon>Craniata</taxon>
        <taxon>Vertebrata</taxon>
        <taxon>Euteleostomi</taxon>
        <taxon>Actinopterygii</taxon>
        <taxon>Neopterygii</taxon>
        <taxon>Teleostei</taxon>
        <taxon>Ostariophysi</taxon>
        <taxon>Siluriformes</taxon>
        <taxon>Bagridae</taxon>
        <taxon>Tachysurus</taxon>
    </lineage>
</organism>
<gene>
    <name evidence="2" type="ORF">Q7C36_001842</name>
</gene>